<evidence type="ECO:0000313" key="4">
    <source>
        <dbReference type="Proteomes" id="UP000321408"/>
    </source>
</evidence>
<dbReference type="InterPro" id="IPR029033">
    <property type="entry name" value="His_PPase_superfam"/>
</dbReference>
<dbReference type="EMBL" id="CP042905">
    <property type="protein sequence ID" value="QEE17955.1"/>
    <property type="molecule type" value="Genomic_DNA"/>
</dbReference>
<feature type="active site" description="Tele-phosphohistidine intermediate" evidence="1">
    <location>
        <position position="8"/>
    </location>
</feature>
<reference evidence="3 4" key="2">
    <citation type="journal article" date="2024" name="Int. J. Syst. Evol. Microbiol.">
        <title>Promethearchaeum syntrophicum gen. nov., sp. nov., an anaerobic, obligately syntrophic archaeon, the first isolate of the lineage 'Asgard' archaea, and proposal of the new archaeal phylum Promethearchaeota phyl. nov. and kingdom Promethearchaeati regn. nov.</title>
        <authorList>
            <person name="Imachi H."/>
            <person name="Nobu M.K."/>
            <person name="Kato S."/>
            <person name="Takaki Y."/>
            <person name="Miyazaki M."/>
            <person name="Miyata M."/>
            <person name="Ogawara M."/>
            <person name="Saito Y."/>
            <person name="Sakai S."/>
            <person name="Tahara Y.O."/>
            <person name="Takano Y."/>
            <person name="Tasumi E."/>
            <person name="Uematsu K."/>
            <person name="Yoshimura T."/>
            <person name="Itoh T."/>
            <person name="Ohkuma M."/>
            <person name="Takai K."/>
        </authorList>
    </citation>
    <scope>NUCLEOTIDE SEQUENCE [LARGE SCALE GENOMIC DNA]</scope>
    <source>
        <strain evidence="3 4">MK-D1</strain>
    </source>
</reference>
<dbReference type="Gene3D" id="3.40.50.1240">
    <property type="entry name" value="Phosphoglycerate mutase-like"/>
    <property type="match status" value="1"/>
</dbReference>
<proteinExistence type="predicted"/>
<evidence type="ECO:0000256" key="2">
    <source>
        <dbReference type="PIRSR" id="PIRSR613078-2"/>
    </source>
</evidence>
<dbReference type="GO" id="GO:0005737">
    <property type="term" value="C:cytoplasm"/>
    <property type="evidence" value="ECO:0007669"/>
    <property type="project" value="TreeGrafter"/>
</dbReference>
<dbReference type="KEGG" id="psyt:DSAG12_03793"/>
<organism evidence="3 4">
    <name type="scientific">Promethearchaeum syntrophicum</name>
    <dbReference type="NCBI Taxonomy" id="2594042"/>
    <lineage>
        <taxon>Archaea</taxon>
        <taxon>Promethearchaeati</taxon>
        <taxon>Promethearchaeota</taxon>
        <taxon>Promethearchaeia</taxon>
        <taxon>Promethearchaeales</taxon>
        <taxon>Promethearchaeaceae</taxon>
        <taxon>Promethearchaeum</taxon>
    </lineage>
</organism>
<gene>
    <name evidence="3" type="ORF">DSAG12_03793</name>
</gene>
<dbReference type="Proteomes" id="UP000321408">
    <property type="component" value="Chromosome"/>
</dbReference>
<reference evidence="3 4" key="1">
    <citation type="journal article" date="2020" name="Nature">
        <title>Isolation of an archaeon at the prokaryote-eukaryote interface.</title>
        <authorList>
            <person name="Imachi H."/>
            <person name="Nobu M.K."/>
            <person name="Nakahara N."/>
            <person name="Morono Y."/>
            <person name="Ogawara M."/>
            <person name="Takaki Y."/>
            <person name="Takano Y."/>
            <person name="Uematsu K."/>
            <person name="Ikuta T."/>
            <person name="Ito M."/>
            <person name="Matsui Y."/>
            <person name="Miyazaki M."/>
            <person name="Murata K."/>
            <person name="Saito Y."/>
            <person name="Sakai S."/>
            <person name="Song C."/>
            <person name="Tasumi E."/>
            <person name="Yamanaka Y."/>
            <person name="Yamaguchi T."/>
            <person name="Kamagata Y."/>
            <person name="Tamaki H."/>
            <person name="Takai K."/>
        </authorList>
    </citation>
    <scope>NUCLEOTIDE SEQUENCE [LARGE SCALE GENOMIC DNA]</scope>
    <source>
        <strain evidence="3 4">MK-D1</strain>
    </source>
</reference>
<dbReference type="InterPro" id="IPR013078">
    <property type="entry name" value="His_Pase_superF_clade-1"/>
</dbReference>
<dbReference type="SUPFAM" id="SSF53254">
    <property type="entry name" value="Phosphoglycerate mutase-like"/>
    <property type="match status" value="1"/>
</dbReference>
<dbReference type="PANTHER" id="PTHR48100:SF1">
    <property type="entry name" value="HISTIDINE PHOSPHATASE FAMILY PROTEIN-RELATED"/>
    <property type="match status" value="1"/>
</dbReference>
<dbReference type="Pfam" id="PF00300">
    <property type="entry name" value="His_Phos_1"/>
    <property type="match status" value="1"/>
</dbReference>
<dbReference type="GeneID" id="41331761"/>
<feature type="binding site" evidence="2">
    <location>
        <position position="58"/>
    </location>
    <ligand>
        <name>substrate</name>
    </ligand>
</feature>
<feature type="active site" description="Proton donor/acceptor" evidence="1">
    <location>
        <position position="82"/>
    </location>
</feature>
<sequence length="217" mass="24767">MELILVRHGNKKKIIDYNPDLKRSDPPLTDLGKKQAEITGKFLKNNRISNIYASDTLRTKQTASIISKILGKSVEFRKELRELHFGLLETQGWNNFSKIAPDIYEKYCNRNEDFYYPQGENGETAYGRLLPSIKAIIEEQPKRALIVAHGGIIRVLLCGLLGIPFGNRFHLGNPIYNCSITRLHYNQNLQKFQLHLFNSVSHFQSNLISGNGPIIDI</sequence>
<dbReference type="SMART" id="SM00855">
    <property type="entry name" value="PGAM"/>
    <property type="match status" value="1"/>
</dbReference>
<dbReference type="InterPro" id="IPR050275">
    <property type="entry name" value="PGM_Phosphatase"/>
</dbReference>
<accession>A0A5B9DFY2</accession>
<name>A0A5B9DFY2_9ARCH</name>
<dbReference type="CDD" id="cd07067">
    <property type="entry name" value="HP_PGM_like"/>
    <property type="match status" value="1"/>
</dbReference>
<protein>
    <submittedName>
        <fullName evidence="3">Histidine phosphatase family protein</fullName>
    </submittedName>
</protein>
<dbReference type="GO" id="GO:0016791">
    <property type="term" value="F:phosphatase activity"/>
    <property type="evidence" value="ECO:0007669"/>
    <property type="project" value="TreeGrafter"/>
</dbReference>
<evidence type="ECO:0000313" key="3">
    <source>
        <dbReference type="EMBL" id="QEE17955.1"/>
    </source>
</evidence>
<dbReference type="AlphaFoldDB" id="A0A5B9DFY2"/>
<dbReference type="PANTHER" id="PTHR48100">
    <property type="entry name" value="BROAD-SPECIFICITY PHOSPHATASE YOR283W-RELATED"/>
    <property type="match status" value="1"/>
</dbReference>
<evidence type="ECO:0000256" key="1">
    <source>
        <dbReference type="PIRSR" id="PIRSR613078-1"/>
    </source>
</evidence>
<keyword evidence="4" id="KW-1185">Reference proteome</keyword>
<dbReference type="OrthoDB" id="132588at2157"/>
<dbReference type="RefSeq" id="WP_147664832.1">
    <property type="nucleotide sequence ID" value="NZ_CP042905.2"/>
</dbReference>